<protein>
    <submittedName>
        <fullName evidence="2">SusC/RagA family TonB-linked outer membrane protein</fullName>
    </submittedName>
</protein>
<dbReference type="SUPFAM" id="SSF56935">
    <property type="entry name" value="Porins"/>
    <property type="match status" value="1"/>
</dbReference>
<dbReference type="Pfam" id="PF07715">
    <property type="entry name" value="Plug"/>
    <property type="match status" value="1"/>
</dbReference>
<organism evidence="2 3">
    <name type="scientific">Olivibacter oleidegradans</name>
    <dbReference type="NCBI Taxonomy" id="760123"/>
    <lineage>
        <taxon>Bacteria</taxon>
        <taxon>Pseudomonadati</taxon>
        <taxon>Bacteroidota</taxon>
        <taxon>Sphingobacteriia</taxon>
        <taxon>Sphingobacteriales</taxon>
        <taxon>Sphingobacteriaceae</taxon>
        <taxon>Olivibacter</taxon>
    </lineage>
</organism>
<name>A0ABV6HKI1_9SPHI</name>
<keyword evidence="3" id="KW-1185">Reference proteome</keyword>
<dbReference type="Gene3D" id="2.170.130.10">
    <property type="entry name" value="TonB-dependent receptor, plug domain"/>
    <property type="match status" value="1"/>
</dbReference>
<sequence length="987" mass="112101">MPKTMHVRWYYKVAIFCYSILFTLSEGSAMTIQDSLAVDSVKASIDTVHRETSAEFTDRAVKTVGSTMKELTVYPAVSLQQSLKGQAPGLYIQETSGEPGSLQQMYVRGVPMPILSAKEIYQSQPLIVLDGIPLIGEHSFAYDIKQYDFNRIGPATNLLTNIDMNNIASVQVLKDMAGMALYGPMAANGVILLTTKQVGSKRKISANAYFGFAQRPNVTTINGEYENAFRQQFYDLYTTTGKYSADDVYPLYLSDSLNMDYYGPSNWTDTYYQNGLQHAITADISGGSDRANFRFSLGNLRNEGIADGTGLDRYSAMFHLNMKPLKWLLFSAMINGNRLDRQRNHNMRDRFAEIGYMPDLQAPLAPNNDVYSQYTSQYDKGFDNNYTNIIQGNAKLVFDFNKFKYTTRLVVDYNEGYRDIFYPRPLLEGNSYASNYYGSNQRLIYDNFASFDWQIDDHQQLFLQAGNVLQWDTYKYNYAYAYKGVNDFIKLNLLNSDPNSDDYLLPTAFPRQLVYKFLDRTKQNLVSFYGKASYKYDAYTLSLLLRTDGSSNAQPTNRWLFTPALSLGWNIKEALLENDLRWSTFNMRLNAGRLGRLNAFDNFSQGPSYTADVTFTGNVTTPGYNAFAVLTRPYNFGWVGYGIPWAYTDQLNLGLDIGLFKDRITASIDGYIKEDKNQLLGIPAYAEYGYNLSYEPGMTVRNTGVDVLLSGEILTKAKQKLGWSSSLNFNFNQNKLKALPRGLDKLIIGNRLLQVGAPVDQYWLFINDGIYAANQDVPQVDGITRTYNGITLQGGDPNWRDLNGDNRINDEDKSLMGNIFPKVVGGFNNQFSYGNWSLGVNFYFNLGRKVVNEEMANRFNFINREGVVGVTSIKEITFWEKRGDYSKYPLYNPWSTVIPYHSNQDLFLENASFLKLRTVSIGYDLSDWLKRRSSKIDHLYIYGTVNNIFTITPYSGRDPELINYTGYDSGYGMAIPLTYTIGLKVDL</sequence>
<evidence type="ECO:0000313" key="2">
    <source>
        <dbReference type="EMBL" id="MFC0318463.1"/>
    </source>
</evidence>
<evidence type="ECO:0000259" key="1">
    <source>
        <dbReference type="Pfam" id="PF07715"/>
    </source>
</evidence>
<reference evidence="2 3" key="1">
    <citation type="submission" date="2024-09" db="EMBL/GenBank/DDBJ databases">
        <authorList>
            <person name="Sun Q."/>
            <person name="Mori K."/>
        </authorList>
    </citation>
    <scope>NUCLEOTIDE SEQUENCE [LARGE SCALE GENOMIC DNA]</scope>
    <source>
        <strain evidence="2 3">CCM 7765</strain>
    </source>
</reference>
<gene>
    <name evidence="2" type="ORF">ACFFI0_09090</name>
</gene>
<comment type="caution">
    <text evidence="2">The sequence shown here is derived from an EMBL/GenBank/DDBJ whole genome shotgun (WGS) entry which is preliminary data.</text>
</comment>
<dbReference type="NCBIfam" id="TIGR04056">
    <property type="entry name" value="OMP_RagA_SusC"/>
    <property type="match status" value="1"/>
</dbReference>
<dbReference type="Proteomes" id="UP001589774">
    <property type="component" value="Unassembled WGS sequence"/>
</dbReference>
<dbReference type="InterPro" id="IPR037066">
    <property type="entry name" value="Plug_dom_sf"/>
</dbReference>
<dbReference type="EMBL" id="JBHLWO010000002">
    <property type="protein sequence ID" value="MFC0318463.1"/>
    <property type="molecule type" value="Genomic_DNA"/>
</dbReference>
<feature type="domain" description="TonB-dependent receptor plug" evidence="1">
    <location>
        <begin position="67"/>
        <end position="190"/>
    </location>
</feature>
<proteinExistence type="predicted"/>
<dbReference type="InterPro" id="IPR012910">
    <property type="entry name" value="Plug_dom"/>
</dbReference>
<dbReference type="InterPro" id="IPR023996">
    <property type="entry name" value="TonB-dep_OMP_SusC/RagA"/>
</dbReference>
<evidence type="ECO:0000313" key="3">
    <source>
        <dbReference type="Proteomes" id="UP001589774"/>
    </source>
</evidence>
<accession>A0ABV6HKI1</accession>
<dbReference type="RefSeq" id="WP_130857666.1">
    <property type="nucleotide sequence ID" value="NZ_JBHLWO010000002.1"/>
</dbReference>